<keyword evidence="2" id="KW-1185">Reference proteome</keyword>
<gene>
    <name evidence="1" type="ORF">JOF44_001985</name>
</gene>
<protein>
    <recommendedName>
        <fullName evidence="3">DUF559 domain-containing protein</fullName>
    </recommendedName>
</protein>
<evidence type="ECO:0000313" key="1">
    <source>
        <dbReference type="EMBL" id="MBP2409082.1"/>
    </source>
</evidence>
<dbReference type="Proteomes" id="UP000698222">
    <property type="component" value="Unassembled WGS sequence"/>
</dbReference>
<reference evidence="1 2" key="1">
    <citation type="submission" date="2021-03" db="EMBL/GenBank/DDBJ databases">
        <title>Sequencing the genomes of 1000 actinobacteria strains.</title>
        <authorList>
            <person name="Klenk H.-P."/>
        </authorList>
    </citation>
    <scope>NUCLEOTIDE SEQUENCE [LARGE SCALE GENOMIC DNA]</scope>
    <source>
        <strain evidence="1 2">DSM 14564</strain>
    </source>
</reference>
<proteinExistence type="predicted"/>
<dbReference type="RefSeq" id="WP_209890491.1">
    <property type="nucleotide sequence ID" value="NZ_BAAAJV010000018.1"/>
</dbReference>
<organism evidence="1 2">
    <name type="scientific">Brachybacterium fresconis</name>
    <dbReference type="NCBI Taxonomy" id="173363"/>
    <lineage>
        <taxon>Bacteria</taxon>
        <taxon>Bacillati</taxon>
        <taxon>Actinomycetota</taxon>
        <taxon>Actinomycetes</taxon>
        <taxon>Micrococcales</taxon>
        <taxon>Dermabacteraceae</taxon>
        <taxon>Brachybacterium</taxon>
    </lineage>
</organism>
<comment type="caution">
    <text evidence="1">The sequence shown here is derived from an EMBL/GenBank/DDBJ whole genome shotgun (WGS) entry which is preliminary data.</text>
</comment>
<evidence type="ECO:0000313" key="2">
    <source>
        <dbReference type="Proteomes" id="UP000698222"/>
    </source>
</evidence>
<name>A0ABS4YJV8_9MICO</name>
<accession>A0ABS4YJV8</accession>
<dbReference type="EMBL" id="JAGIOC010000001">
    <property type="protein sequence ID" value="MBP2409082.1"/>
    <property type="molecule type" value="Genomic_DNA"/>
</dbReference>
<evidence type="ECO:0008006" key="3">
    <source>
        <dbReference type="Google" id="ProtNLM"/>
    </source>
</evidence>
<sequence length="236" mass="26492">MGVPQKSGASAWTFKDSASRIHLTNSVVRRRNTKKLRWRNLDLTASDLVEVGGARLTSRVRTWVDLAATLSTDDLTAIGDHLVRKPRGMFEGRGAPHATPDQLRQAALRHRGRGALHLRHSLEDIRIGSDSPAETRLRLGVLRAGLPAPALNTAIRDDGIWLGEPDLSWPEWKVCVEHEGPTHLTKQQQEEDIQRTELRNEEGWIEVRTVAKDLRNSCARGVERIATALRRHGWRG</sequence>